<evidence type="ECO:0000256" key="1">
    <source>
        <dbReference type="ARBA" id="ARBA00022603"/>
    </source>
</evidence>
<evidence type="ECO:0000313" key="3">
    <source>
        <dbReference type="EMBL" id="QNT79139.1"/>
    </source>
</evidence>
<sequence>MDTPYPIPQVFDYKAQQKFHNRASRKIAHVYPILQHAASLLIERLDDITRPFNLALDIGGRGVVAPLLVERKITPITIDCSIDMLNKQAGLKLCSENELLPFAPASFDLVIASLSLHQVNDIPGLFKQIRHILKPDGLFLASLPVLPSFSELRECLMQAEETLCGRISPRIIPFPNLQACAGLLQRAGFTLPVVDSEIINLSYRNPLSILRDLQQAGESNALTQRSKLIPPKGLFPLALSLFADRYGKNDPVPLQLHIACLSAWSPAPTQPQPLTRGEFTTSFEDLIASLPDPPSESSSS</sequence>
<dbReference type="AlphaFoldDB" id="A0A7H1NTM9"/>
<dbReference type="KEGG" id="ebla:JGUZn3_19260"/>
<dbReference type="PANTHER" id="PTHR13090:SF1">
    <property type="entry name" value="ARGININE-HYDROXYLASE NDUFAF5, MITOCHONDRIAL"/>
    <property type="match status" value="1"/>
</dbReference>
<organism evidence="3 4">
    <name type="scientific">Entomobacter blattae</name>
    <dbReference type="NCBI Taxonomy" id="2762277"/>
    <lineage>
        <taxon>Bacteria</taxon>
        <taxon>Pseudomonadati</taxon>
        <taxon>Pseudomonadota</taxon>
        <taxon>Alphaproteobacteria</taxon>
        <taxon>Acetobacterales</taxon>
        <taxon>Acetobacteraceae</taxon>
        <taxon>Entomobacter</taxon>
    </lineage>
</organism>
<name>A0A7H1NTM9_9PROT</name>
<dbReference type="Proteomes" id="UP000516349">
    <property type="component" value="Chromosome"/>
</dbReference>
<dbReference type="EMBL" id="CP060244">
    <property type="protein sequence ID" value="QNT79139.1"/>
    <property type="molecule type" value="Genomic_DNA"/>
</dbReference>
<dbReference type="InterPro" id="IPR050602">
    <property type="entry name" value="Malonyl-ACP_OMT"/>
</dbReference>
<proteinExistence type="predicted"/>
<protein>
    <submittedName>
        <fullName evidence="3">Methyltransferase domain protein</fullName>
    </submittedName>
</protein>
<dbReference type="SUPFAM" id="SSF53335">
    <property type="entry name" value="S-adenosyl-L-methionine-dependent methyltransferases"/>
    <property type="match status" value="1"/>
</dbReference>
<reference evidence="3 4" key="1">
    <citation type="submission" date="2020-08" db="EMBL/GenBank/DDBJ databases">
        <title>Complete genome sequence of Entomobacter blattae G55GP.</title>
        <authorList>
            <person name="Poehlein A."/>
            <person name="Guzman J."/>
            <person name="Daniel R."/>
            <person name="Vilcinskas A."/>
        </authorList>
    </citation>
    <scope>NUCLEOTIDE SEQUENCE [LARGE SCALE GENOMIC DNA]</scope>
    <source>
        <strain evidence="3 4">G55GP</strain>
    </source>
</reference>
<dbReference type="PANTHER" id="PTHR13090">
    <property type="entry name" value="ARGININE-HYDROXYLASE NDUFAF5, MITOCHONDRIAL"/>
    <property type="match status" value="1"/>
</dbReference>
<dbReference type="GO" id="GO:0008168">
    <property type="term" value="F:methyltransferase activity"/>
    <property type="evidence" value="ECO:0007669"/>
    <property type="project" value="UniProtKB-KW"/>
</dbReference>
<dbReference type="InterPro" id="IPR029063">
    <property type="entry name" value="SAM-dependent_MTases_sf"/>
</dbReference>
<dbReference type="Gene3D" id="3.40.50.150">
    <property type="entry name" value="Vaccinia Virus protein VP39"/>
    <property type="match status" value="1"/>
</dbReference>
<dbReference type="GO" id="GO:0032259">
    <property type="term" value="P:methylation"/>
    <property type="evidence" value="ECO:0007669"/>
    <property type="project" value="UniProtKB-KW"/>
</dbReference>
<keyword evidence="1 3" id="KW-0489">Methyltransferase</keyword>
<keyword evidence="4" id="KW-1185">Reference proteome</keyword>
<accession>A0A7H1NTM9</accession>
<evidence type="ECO:0000313" key="4">
    <source>
        <dbReference type="Proteomes" id="UP000516349"/>
    </source>
</evidence>
<keyword evidence="2 3" id="KW-0808">Transferase</keyword>
<dbReference type="RefSeq" id="WP_203413327.1">
    <property type="nucleotide sequence ID" value="NZ_CP060244.1"/>
</dbReference>
<evidence type="ECO:0000256" key="2">
    <source>
        <dbReference type="ARBA" id="ARBA00022679"/>
    </source>
</evidence>
<dbReference type="CDD" id="cd02440">
    <property type="entry name" value="AdoMet_MTases"/>
    <property type="match status" value="1"/>
</dbReference>
<dbReference type="Pfam" id="PF13489">
    <property type="entry name" value="Methyltransf_23"/>
    <property type="match status" value="1"/>
</dbReference>
<gene>
    <name evidence="3" type="ORF">JGUZn3_19260</name>
</gene>